<dbReference type="EMBL" id="KV907442">
    <property type="protein sequence ID" value="OON13393.1"/>
    <property type="molecule type" value="Genomic_DNA"/>
</dbReference>
<dbReference type="SUPFAM" id="SSF48371">
    <property type="entry name" value="ARM repeat"/>
    <property type="match status" value="1"/>
</dbReference>
<dbReference type="InterPro" id="IPR049152">
    <property type="entry name" value="EFR3-like_ARM"/>
</dbReference>
<organism evidence="3 4">
    <name type="scientific">Opisthorchis viverrini</name>
    <name type="common">Southeast Asian liver fluke</name>
    <dbReference type="NCBI Taxonomy" id="6198"/>
    <lineage>
        <taxon>Eukaryota</taxon>
        <taxon>Metazoa</taxon>
        <taxon>Spiralia</taxon>
        <taxon>Lophotrochozoa</taxon>
        <taxon>Platyhelminthes</taxon>
        <taxon>Trematoda</taxon>
        <taxon>Digenea</taxon>
        <taxon>Opisthorchiida</taxon>
        <taxon>Opisthorchiata</taxon>
        <taxon>Opisthorchiidae</taxon>
        <taxon>Opisthorchis</taxon>
    </lineage>
</organism>
<name>A0A1S8WGI4_OPIVI</name>
<protein>
    <submittedName>
        <fullName evidence="3">Uncharacterized protein</fullName>
    </submittedName>
</protein>
<accession>A0A1S8WGI4</accession>
<feature type="region of interest" description="Disordered" evidence="2">
    <location>
        <begin position="919"/>
        <end position="983"/>
    </location>
</feature>
<feature type="non-terminal residue" evidence="3">
    <location>
        <position position="1"/>
    </location>
</feature>
<dbReference type="PANTHER" id="PTHR12444:SF8">
    <property type="entry name" value="PROTEIN EFR3 HOMOLOG CMP44E"/>
    <property type="match status" value="1"/>
</dbReference>
<sequence length="983" mass="111747">ALIVSDIILVGVPLKFLLTDQIGTQIESYDNKFSPEKLCAGHFGRRSANRDQPTDISKLIDMIVAACHELAFIPIIWPTSPEAPLVIGLTSVEHFSSSCRLPCVLIGPCRPKWMRMVDNLYSGNPQEPHNQNKLIYYCLHQPDKLDRIAKYLYKRLAQDVHRRYDPYMYIAIDAINVLLKECRCQRLVLAQEFLRMVHLLLQTNQTDLQILAANSLDYQHLQFVEFSQLEDEVPNYFKEYNDLIDHFTFMAHASLRDVKERNRVRRAGICGIQGVVRKTVDDQIHLDVVHGPNMDKIIPSLLLNICEKPEVDPQDPQEDPSQEAVFVFKDIVRRASYNNIKPVIKSILTHLDNHHLWRQPDFPLLIFQYLLDSIENTQIAHGLVKQLVDHLSLHESDFSLPERTCVVQILRASIDKTPQALELSPDNRMHSTYEERQFQDAIINTIAEFAKNLPDTQKIEILKFILNFEPMAKYHPQYGARPRPLIMVLLQTMLTVATQYKTVAISNALNSDFLNLLLRGVAVDPDPAIRIIVQKILHTLIDRHGNAERLLKVDTYIDKPLDSYFVWEEPSRQDILFMKQTGVLFTENIYHQLLDSSNKVDCLEHLFCTVGLVALEMGADQVISELFRLTLAVQEKICDEPPVLPLPHRCALHALLAGAISLLVQLADLPDLRTHVKEVIEARKAEAPYLLPNVAFNRSNTTESYPTELDLHEEWLFSVDRVSAALSGAGYDISNLCKPYHPVYVKLYDSINPDPLQHGSGTVPGGRLQLILGGLEANPSYGVPGQEQIPNIASKTPFFDPSKSGWVNEGVPSNVRDRDRDSGLGVLRSESSYSLTDSLYSQTDSAKAVDELLCFRSMQRIVSEGHDKRKSDRALEEEDRLLHSYNTDFSDIFVQQRDKTISARAQLAEIMDDISVELHPGPNDTNFNQRKLFPRDSPSELDQASRSKFDFLSPTTGGQGKRKKDQQRAPATWERDYGSLFTS</sequence>
<dbReference type="InterPro" id="IPR051851">
    <property type="entry name" value="EFR3_Homologs"/>
</dbReference>
<keyword evidence="4" id="KW-1185">Reference proteome</keyword>
<proteinExistence type="inferred from homology"/>
<dbReference type="PANTHER" id="PTHR12444">
    <property type="entry name" value="PROTEIN EFR3 HOMOLOG CMP44E"/>
    <property type="match status" value="1"/>
</dbReference>
<dbReference type="GO" id="GO:0005886">
    <property type="term" value="C:plasma membrane"/>
    <property type="evidence" value="ECO:0007669"/>
    <property type="project" value="TreeGrafter"/>
</dbReference>
<evidence type="ECO:0000313" key="3">
    <source>
        <dbReference type="EMBL" id="OON13393.1"/>
    </source>
</evidence>
<dbReference type="Pfam" id="PF21052">
    <property type="entry name" value="EFR3_ARM"/>
    <property type="match status" value="1"/>
</dbReference>
<feature type="compositionally biased region" description="Basic and acidic residues" evidence="2">
    <location>
        <begin position="933"/>
        <end position="949"/>
    </location>
</feature>
<evidence type="ECO:0000313" key="4">
    <source>
        <dbReference type="Proteomes" id="UP000243686"/>
    </source>
</evidence>
<reference evidence="3 4" key="1">
    <citation type="submission" date="2015-03" db="EMBL/GenBank/DDBJ databases">
        <title>Draft genome of the nematode, Opisthorchis viverrini.</title>
        <authorList>
            <person name="Mitreva M."/>
        </authorList>
    </citation>
    <scope>NUCLEOTIDE SEQUENCE [LARGE SCALE GENOMIC DNA]</scope>
    <source>
        <strain evidence="3">Khon Kaen</strain>
    </source>
</reference>
<dbReference type="AlphaFoldDB" id="A0A1S8WGI4"/>
<evidence type="ECO:0000256" key="2">
    <source>
        <dbReference type="SAM" id="MobiDB-lite"/>
    </source>
</evidence>
<dbReference type="GO" id="GO:0072659">
    <property type="term" value="P:protein localization to plasma membrane"/>
    <property type="evidence" value="ECO:0007669"/>
    <property type="project" value="TreeGrafter"/>
</dbReference>
<gene>
    <name evidence="3" type="ORF">X801_10834</name>
</gene>
<evidence type="ECO:0000256" key="1">
    <source>
        <dbReference type="ARBA" id="ARBA00010216"/>
    </source>
</evidence>
<dbReference type="Proteomes" id="UP000243686">
    <property type="component" value="Unassembled WGS sequence"/>
</dbReference>
<comment type="similarity">
    <text evidence="1">Belongs to the EFR3 family.</text>
</comment>
<dbReference type="InterPro" id="IPR016024">
    <property type="entry name" value="ARM-type_fold"/>
</dbReference>